<name>A0A6A5SBR7_9PLEO</name>
<evidence type="ECO:0000313" key="2">
    <source>
        <dbReference type="Proteomes" id="UP000800038"/>
    </source>
</evidence>
<keyword evidence="2" id="KW-1185">Reference proteome</keyword>
<reference evidence="1" key="1">
    <citation type="journal article" date="2020" name="Stud. Mycol.">
        <title>101 Dothideomycetes genomes: a test case for predicting lifestyles and emergence of pathogens.</title>
        <authorList>
            <person name="Haridas S."/>
            <person name="Albert R."/>
            <person name="Binder M."/>
            <person name="Bloem J."/>
            <person name="Labutti K."/>
            <person name="Salamov A."/>
            <person name="Andreopoulos B."/>
            <person name="Baker S."/>
            <person name="Barry K."/>
            <person name="Bills G."/>
            <person name="Bluhm B."/>
            <person name="Cannon C."/>
            <person name="Castanera R."/>
            <person name="Culley D."/>
            <person name="Daum C."/>
            <person name="Ezra D."/>
            <person name="Gonzalez J."/>
            <person name="Henrissat B."/>
            <person name="Kuo A."/>
            <person name="Liang C."/>
            <person name="Lipzen A."/>
            <person name="Lutzoni F."/>
            <person name="Magnuson J."/>
            <person name="Mondo S."/>
            <person name="Nolan M."/>
            <person name="Ohm R."/>
            <person name="Pangilinan J."/>
            <person name="Park H.-J."/>
            <person name="Ramirez L."/>
            <person name="Alfaro M."/>
            <person name="Sun H."/>
            <person name="Tritt A."/>
            <person name="Yoshinaga Y."/>
            <person name="Zwiers L.-H."/>
            <person name="Turgeon B."/>
            <person name="Goodwin S."/>
            <person name="Spatafora J."/>
            <person name="Crous P."/>
            <person name="Grigoriev I."/>
        </authorList>
    </citation>
    <scope>NUCLEOTIDE SEQUENCE</scope>
    <source>
        <strain evidence="1">CBS 161.51</strain>
    </source>
</reference>
<dbReference type="Proteomes" id="UP000800038">
    <property type="component" value="Unassembled WGS sequence"/>
</dbReference>
<gene>
    <name evidence="1" type="ORF">EJ02DRAFT_356928</name>
</gene>
<proteinExistence type="predicted"/>
<evidence type="ECO:0000313" key="1">
    <source>
        <dbReference type="EMBL" id="KAF1937403.1"/>
    </source>
</evidence>
<dbReference type="AlphaFoldDB" id="A0A6A5SBR7"/>
<dbReference type="EMBL" id="ML976140">
    <property type="protein sequence ID" value="KAF1937403.1"/>
    <property type="molecule type" value="Genomic_DNA"/>
</dbReference>
<accession>A0A6A5SBR7</accession>
<sequence>MAELDSIARIVQLIDVALRVSREIRSFLDAYKDTGRDVNALRDGDSGQTCQLDQVGNMREMA</sequence>
<dbReference type="OrthoDB" id="3787958at2759"/>
<organism evidence="1 2">
    <name type="scientific">Clathrospora elynae</name>
    <dbReference type="NCBI Taxonomy" id="706981"/>
    <lineage>
        <taxon>Eukaryota</taxon>
        <taxon>Fungi</taxon>
        <taxon>Dikarya</taxon>
        <taxon>Ascomycota</taxon>
        <taxon>Pezizomycotina</taxon>
        <taxon>Dothideomycetes</taxon>
        <taxon>Pleosporomycetidae</taxon>
        <taxon>Pleosporales</taxon>
        <taxon>Diademaceae</taxon>
        <taxon>Clathrospora</taxon>
    </lineage>
</organism>
<protein>
    <submittedName>
        <fullName evidence="1">Uncharacterized protein</fullName>
    </submittedName>
</protein>